<comment type="caution">
    <text evidence="5">The sequence shown here is derived from an EMBL/GenBank/DDBJ whole genome shotgun (WGS) entry which is preliminary data.</text>
</comment>
<dbReference type="PROSITE" id="PS51000">
    <property type="entry name" value="HTH_DEOR_2"/>
    <property type="match status" value="1"/>
</dbReference>
<proteinExistence type="predicted"/>
<keyword evidence="2" id="KW-0805">Transcription regulation</keyword>
<dbReference type="InterPro" id="IPR014036">
    <property type="entry name" value="DeoR-like_C"/>
</dbReference>
<dbReference type="InterPro" id="IPR036390">
    <property type="entry name" value="WH_DNA-bd_sf"/>
</dbReference>
<dbReference type="SUPFAM" id="SSF46785">
    <property type="entry name" value="Winged helix' DNA-binding domain"/>
    <property type="match status" value="1"/>
</dbReference>
<dbReference type="SUPFAM" id="SSF100950">
    <property type="entry name" value="NagB/RpiA/CoA transferase-like"/>
    <property type="match status" value="1"/>
</dbReference>
<dbReference type="GO" id="GO:0003700">
    <property type="term" value="F:DNA-binding transcription factor activity"/>
    <property type="evidence" value="ECO:0007669"/>
    <property type="project" value="InterPro"/>
</dbReference>
<name>A0A2W5Q529_RHOSU</name>
<evidence type="ECO:0000256" key="3">
    <source>
        <dbReference type="ARBA" id="ARBA00023163"/>
    </source>
</evidence>
<dbReference type="SMART" id="SM01134">
    <property type="entry name" value="DeoRC"/>
    <property type="match status" value="1"/>
</dbReference>
<gene>
    <name evidence="5" type="ORF">DI556_02100</name>
</gene>
<dbReference type="EMBL" id="QFPW01000001">
    <property type="protein sequence ID" value="PZQ52467.1"/>
    <property type="molecule type" value="Genomic_DNA"/>
</dbReference>
<dbReference type="PRINTS" id="PR00037">
    <property type="entry name" value="HTHLACR"/>
</dbReference>
<dbReference type="InterPro" id="IPR036388">
    <property type="entry name" value="WH-like_DNA-bd_sf"/>
</dbReference>
<protein>
    <submittedName>
        <fullName evidence="5">DeoR family transcriptional regulator</fullName>
    </submittedName>
</protein>
<accession>A0A2W5Q529</accession>
<dbReference type="Pfam" id="PF08220">
    <property type="entry name" value="HTH_DeoR"/>
    <property type="match status" value="1"/>
</dbReference>
<dbReference type="InterPro" id="IPR037171">
    <property type="entry name" value="NagB/RpiA_transferase-like"/>
</dbReference>
<sequence>MAQNFRHSEILTIAREAGKVTVEGLASHFNVTAQTIRRDLAELCDVGQLTRVHGGAMIPSGVIALGYEDRRSLASVEKDEIARMVAEQIPDGVSIFMNIGTTTEAVARALLKHRNLMVITNNLNVANILATSPNSEVIVAGGILRRADGALVGDVTAEFIGQFKVDYAIIGSAAVDPDGSLLDYDFREVRVAQAIIKNARKSYLVADHTKFKMAAPVRIASLADLNGFFTDVTPPKSIAQLCADNDVFIRTVEHSARGR</sequence>
<dbReference type="InterPro" id="IPR050313">
    <property type="entry name" value="Carb_Metab_HTH_regulators"/>
</dbReference>
<keyword evidence="1" id="KW-0678">Repressor</keyword>
<dbReference type="SMART" id="SM00420">
    <property type="entry name" value="HTH_DEOR"/>
    <property type="match status" value="1"/>
</dbReference>
<dbReference type="Gene3D" id="3.30.750.70">
    <property type="entry name" value="4-hydroxybutyrate coenzyme like domains"/>
    <property type="match status" value="1"/>
</dbReference>
<dbReference type="Proteomes" id="UP000249185">
    <property type="component" value="Unassembled WGS sequence"/>
</dbReference>
<keyword evidence="3" id="KW-0804">Transcription</keyword>
<organism evidence="5 6">
    <name type="scientific">Rhodovulum sulfidophilum</name>
    <name type="common">Rhodobacter sulfidophilus</name>
    <dbReference type="NCBI Taxonomy" id="35806"/>
    <lineage>
        <taxon>Bacteria</taxon>
        <taxon>Pseudomonadati</taxon>
        <taxon>Pseudomonadota</taxon>
        <taxon>Alphaproteobacteria</taxon>
        <taxon>Rhodobacterales</taxon>
        <taxon>Paracoccaceae</taxon>
        <taxon>Rhodovulum</taxon>
    </lineage>
</organism>
<evidence type="ECO:0000259" key="4">
    <source>
        <dbReference type="PROSITE" id="PS51000"/>
    </source>
</evidence>
<feature type="domain" description="HTH deoR-type" evidence="4">
    <location>
        <begin position="3"/>
        <end position="58"/>
    </location>
</feature>
<evidence type="ECO:0000313" key="6">
    <source>
        <dbReference type="Proteomes" id="UP000249185"/>
    </source>
</evidence>
<reference evidence="5 6" key="1">
    <citation type="submission" date="2017-08" db="EMBL/GenBank/DDBJ databases">
        <title>Infants hospitalized years apart are colonized by the same room-sourced microbial strains.</title>
        <authorList>
            <person name="Brooks B."/>
            <person name="Olm M.R."/>
            <person name="Firek B.A."/>
            <person name="Baker R."/>
            <person name="Thomas B.C."/>
            <person name="Morowitz M.J."/>
            <person name="Banfield J.F."/>
        </authorList>
    </citation>
    <scope>NUCLEOTIDE SEQUENCE [LARGE SCALE GENOMIC DNA]</scope>
    <source>
        <strain evidence="5">S2_005_002_R2_34</strain>
    </source>
</reference>
<dbReference type="PANTHER" id="PTHR30363:SF4">
    <property type="entry name" value="GLYCEROL-3-PHOSPHATE REGULON REPRESSOR"/>
    <property type="match status" value="1"/>
</dbReference>
<dbReference type="PANTHER" id="PTHR30363">
    <property type="entry name" value="HTH-TYPE TRANSCRIPTIONAL REGULATOR SRLR-RELATED"/>
    <property type="match status" value="1"/>
</dbReference>
<dbReference type="AlphaFoldDB" id="A0A2W5Q529"/>
<dbReference type="Gene3D" id="1.10.10.10">
    <property type="entry name" value="Winged helix-like DNA-binding domain superfamily/Winged helix DNA-binding domain"/>
    <property type="match status" value="1"/>
</dbReference>
<evidence type="ECO:0000256" key="1">
    <source>
        <dbReference type="ARBA" id="ARBA00022491"/>
    </source>
</evidence>
<evidence type="ECO:0000256" key="2">
    <source>
        <dbReference type="ARBA" id="ARBA00023015"/>
    </source>
</evidence>
<dbReference type="InterPro" id="IPR001034">
    <property type="entry name" value="DeoR_HTH"/>
</dbReference>
<evidence type="ECO:0000313" key="5">
    <source>
        <dbReference type="EMBL" id="PZQ52467.1"/>
    </source>
</evidence>
<dbReference type="Pfam" id="PF00455">
    <property type="entry name" value="DeoRC"/>
    <property type="match status" value="1"/>
</dbReference>